<dbReference type="SMART" id="SM00091">
    <property type="entry name" value="PAS"/>
    <property type="match status" value="2"/>
</dbReference>
<comment type="catalytic activity">
    <reaction evidence="1">
        <text>ATP + protein L-histidine = ADP + protein N-phospho-L-histidine.</text>
        <dbReference type="EC" id="2.7.13.3"/>
    </reaction>
</comment>
<evidence type="ECO:0000259" key="14">
    <source>
        <dbReference type="PROSITE" id="PS50885"/>
    </source>
</evidence>
<keyword evidence="7 15" id="KW-0418">Kinase</keyword>
<keyword evidence="8" id="KW-0067">ATP-binding</keyword>
<dbReference type="SUPFAM" id="SSF55785">
    <property type="entry name" value="PYP-like sensor domain (PAS domain)"/>
    <property type="match status" value="2"/>
</dbReference>
<organism evidence="15 16">
    <name type="scientific">Solidesulfovibrio magneticus (strain ATCC 700980 / DSM 13731 / RS-1)</name>
    <name type="common">Desulfovibrio magneticus</name>
    <dbReference type="NCBI Taxonomy" id="573370"/>
    <lineage>
        <taxon>Bacteria</taxon>
        <taxon>Pseudomonadati</taxon>
        <taxon>Thermodesulfobacteriota</taxon>
        <taxon>Desulfovibrionia</taxon>
        <taxon>Desulfovibrionales</taxon>
        <taxon>Desulfovibrionaceae</taxon>
        <taxon>Solidesulfovibrio</taxon>
    </lineage>
</organism>
<feature type="domain" description="PAC" evidence="13">
    <location>
        <begin position="348"/>
        <end position="400"/>
    </location>
</feature>
<dbReference type="InterPro" id="IPR005467">
    <property type="entry name" value="His_kinase_dom"/>
</dbReference>
<dbReference type="CDD" id="cd00082">
    <property type="entry name" value="HisKA"/>
    <property type="match status" value="1"/>
</dbReference>
<evidence type="ECO:0000256" key="2">
    <source>
        <dbReference type="ARBA" id="ARBA00004370"/>
    </source>
</evidence>
<dbReference type="SMART" id="SM00388">
    <property type="entry name" value="HisKA"/>
    <property type="match status" value="1"/>
</dbReference>
<dbReference type="Pfam" id="PF00512">
    <property type="entry name" value="HisKA"/>
    <property type="match status" value="1"/>
</dbReference>
<feature type="domain" description="PAS" evidence="12">
    <location>
        <begin position="401"/>
        <end position="459"/>
    </location>
</feature>
<dbReference type="NCBIfam" id="TIGR00229">
    <property type="entry name" value="sensory_box"/>
    <property type="match status" value="1"/>
</dbReference>
<dbReference type="Pfam" id="PF02518">
    <property type="entry name" value="HATPase_c"/>
    <property type="match status" value="1"/>
</dbReference>
<evidence type="ECO:0000259" key="13">
    <source>
        <dbReference type="PROSITE" id="PS50113"/>
    </source>
</evidence>
<dbReference type="InterPro" id="IPR036097">
    <property type="entry name" value="HisK_dim/P_sf"/>
</dbReference>
<comment type="subcellular location">
    <subcellularLocation>
        <location evidence="2">Membrane</location>
    </subcellularLocation>
</comment>
<dbReference type="KEGG" id="dma:DMR_13100"/>
<evidence type="ECO:0000259" key="12">
    <source>
        <dbReference type="PROSITE" id="PS50112"/>
    </source>
</evidence>
<keyword evidence="5" id="KW-0808">Transferase</keyword>
<dbReference type="PRINTS" id="PR00344">
    <property type="entry name" value="BCTRLSENSOR"/>
</dbReference>
<sequence>MSPLLTFIRSHLSIKIGIPLAVVLFGCIFVWAGFQVAREERFVQNAGVKEADRVLATARLGLDYAMLLNSREDIRAIVANLGRLPEIREIRIINKAGQVMFTSKGEAPGSRLDTSAAPCQVCHQLTPPAVSPTLEHRLYARETVGGEQILRIVGPIANEPGCTEPAGCHFHKDSEQILGVLDIAFSLRESQSLIEEFKENTVYLAALVFGAAILTLFLVIFVLIKRPLSRIEGEAQAWAKGKKPVSIDEDRLDEIGQLSRAIHQMGSDLIAKNSQIELQKDLYQDLFEGVPCLVTVQDRNLRLLRFNRSFAEKFNASVGEYCFKAYKNLDAPCPSCPVKKTFETGRSHTTEETGCYRDGTRADWIVTTSPVYDSEGNLVAAMEMCLDITSRKDLELALRRSEKKYFDVFNNVPGAVFVIDRDDLSVLDCNRGAVAMYELPRGELTKRSLHDLFYDERRDAAMAAVIDGQDVEQARHVTGDGRPFFVSMHTSFSEYAGRRVLLVTVADITKRLEAEQQLIQAGKMATLGEMATGVAHEINQPLCVIQTSVDLVRRHLGRGEAPPLPLLTRLTDLIGNQVDRAARIIGHMREFGRISDHEAELVDVGGIARRSVEFFAEQLALRGIETEFALAENLPPVRIDPNRLEQVMINLLVNARDAIEERAKREPACPRRIVIKATANHDAVKVRLSDTGAGFPKELAAKIFEPFFTTKEIGKGTGLGLSISYGIIKDAGGDIVAAKNAEGGATFYIRLPVAREG</sequence>
<dbReference type="GO" id="GO:0005524">
    <property type="term" value="F:ATP binding"/>
    <property type="evidence" value="ECO:0007669"/>
    <property type="project" value="UniProtKB-KW"/>
</dbReference>
<keyword evidence="9" id="KW-0902">Two-component regulatory system</keyword>
<evidence type="ECO:0000313" key="16">
    <source>
        <dbReference type="Proteomes" id="UP000009071"/>
    </source>
</evidence>
<reference evidence="15 16" key="1">
    <citation type="journal article" date="2009" name="Genome Res.">
        <title>Whole genome sequence of Desulfovibrio magneticus strain RS-1 revealed common gene clusters in magnetotactic bacteria.</title>
        <authorList>
            <person name="Nakazawa H."/>
            <person name="Arakaki A."/>
            <person name="Narita-Yamada S."/>
            <person name="Yashiro I."/>
            <person name="Jinno K."/>
            <person name="Aoki N."/>
            <person name="Tsuruyama A."/>
            <person name="Okamura Y."/>
            <person name="Tanikawa S."/>
            <person name="Fujita N."/>
            <person name="Takeyama H."/>
            <person name="Matsunaga T."/>
        </authorList>
    </citation>
    <scope>NUCLEOTIDE SEQUENCE [LARGE SCALE GENOMIC DNA]</scope>
    <source>
        <strain evidence="16">ATCC 700980 / DSM 13731 / RS-1</strain>
    </source>
</reference>
<dbReference type="InterPro" id="IPR003594">
    <property type="entry name" value="HATPase_dom"/>
</dbReference>
<dbReference type="GO" id="GO:0016020">
    <property type="term" value="C:membrane"/>
    <property type="evidence" value="ECO:0007669"/>
    <property type="project" value="UniProtKB-SubCell"/>
</dbReference>
<dbReference type="InterPro" id="IPR000700">
    <property type="entry name" value="PAS-assoc_C"/>
</dbReference>
<evidence type="ECO:0000256" key="9">
    <source>
        <dbReference type="ARBA" id="ARBA00023012"/>
    </source>
</evidence>
<dbReference type="RefSeq" id="WP_015860012.1">
    <property type="nucleotide sequence ID" value="NC_012796.1"/>
</dbReference>
<keyword evidence="6" id="KW-0547">Nucleotide-binding</keyword>
<dbReference type="PROSITE" id="PS50113">
    <property type="entry name" value="PAC"/>
    <property type="match status" value="1"/>
</dbReference>
<proteinExistence type="predicted"/>
<dbReference type="InterPro" id="IPR000014">
    <property type="entry name" value="PAS"/>
</dbReference>
<dbReference type="SMART" id="SM00304">
    <property type="entry name" value="HAMP"/>
    <property type="match status" value="1"/>
</dbReference>
<dbReference type="EC" id="2.7.13.3" evidence="3"/>
<name>C4XML0_SOLM1</name>
<dbReference type="SUPFAM" id="SSF47384">
    <property type="entry name" value="Homodimeric domain of signal transducing histidine kinase"/>
    <property type="match status" value="1"/>
</dbReference>
<dbReference type="InterPro" id="IPR003661">
    <property type="entry name" value="HisK_dim/P_dom"/>
</dbReference>
<evidence type="ECO:0000256" key="10">
    <source>
        <dbReference type="SAM" id="Phobius"/>
    </source>
</evidence>
<dbReference type="Pfam" id="PF08448">
    <property type="entry name" value="PAS_4"/>
    <property type="match status" value="1"/>
</dbReference>
<dbReference type="Gene3D" id="1.10.287.130">
    <property type="match status" value="1"/>
</dbReference>
<evidence type="ECO:0000256" key="4">
    <source>
        <dbReference type="ARBA" id="ARBA00022553"/>
    </source>
</evidence>
<dbReference type="PANTHER" id="PTHR43065">
    <property type="entry name" value="SENSOR HISTIDINE KINASE"/>
    <property type="match status" value="1"/>
</dbReference>
<feature type="domain" description="Histidine kinase" evidence="11">
    <location>
        <begin position="533"/>
        <end position="755"/>
    </location>
</feature>
<keyword evidence="10" id="KW-0812">Transmembrane</keyword>
<dbReference type="Gene3D" id="3.30.565.10">
    <property type="entry name" value="Histidine kinase-like ATPase, C-terminal domain"/>
    <property type="match status" value="1"/>
</dbReference>
<keyword evidence="10" id="KW-0472">Membrane</keyword>
<feature type="transmembrane region" description="Helical" evidence="10">
    <location>
        <begin position="202"/>
        <end position="224"/>
    </location>
</feature>
<dbReference type="OrthoDB" id="9805967at2"/>
<dbReference type="SUPFAM" id="SSF55874">
    <property type="entry name" value="ATPase domain of HSP90 chaperone/DNA topoisomerase II/histidine kinase"/>
    <property type="match status" value="1"/>
</dbReference>
<dbReference type="CDD" id="cd06225">
    <property type="entry name" value="HAMP"/>
    <property type="match status" value="1"/>
</dbReference>
<keyword evidence="16" id="KW-1185">Reference proteome</keyword>
<keyword evidence="10" id="KW-1133">Transmembrane helix</keyword>
<evidence type="ECO:0000256" key="8">
    <source>
        <dbReference type="ARBA" id="ARBA00022840"/>
    </source>
</evidence>
<dbReference type="PANTHER" id="PTHR43065:SF46">
    <property type="entry name" value="C4-DICARBOXYLATE TRANSPORT SENSOR PROTEIN DCTB"/>
    <property type="match status" value="1"/>
</dbReference>
<dbReference type="Gene3D" id="3.30.450.20">
    <property type="entry name" value="PAS domain"/>
    <property type="match status" value="2"/>
</dbReference>
<protein>
    <recommendedName>
        <fullName evidence="3">histidine kinase</fullName>
        <ecNumber evidence="3">2.7.13.3</ecNumber>
    </recommendedName>
</protein>
<feature type="domain" description="HAMP" evidence="14">
    <location>
        <begin position="222"/>
        <end position="274"/>
    </location>
</feature>
<dbReference type="Proteomes" id="UP000009071">
    <property type="component" value="Chromosome"/>
</dbReference>
<evidence type="ECO:0000313" key="15">
    <source>
        <dbReference type="EMBL" id="BAH74801.1"/>
    </source>
</evidence>
<dbReference type="InterPro" id="IPR004358">
    <property type="entry name" value="Sig_transdc_His_kin-like_C"/>
</dbReference>
<dbReference type="InterPro" id="IPR036890">
    <property type="entry name" value="HATPase_C_sf"/>
</dbReference>
<dbReference type="PROSITE" id="PS50109">
    <property type="entry name" value="HIS_KIN"/>
    <property type="match status" value="1"/>
</dbReference>
<gene>
    <name evidence="15" type="ordered locus">DMR_13100</name>
</gene>
<evidence type="ECO:0000259" key="11">
    <source>
        <dbReference type="PROSITE" id="PS50109"/>
    </source>
</evidence>
<dbReference type="HOGENOM" id="CLU_000445_89_29_7"/>
<dbReference type="eggNOG" id="COG4191">
    <property type="taxonomic scope" value="Bacteria"/>
</dbReference>
<dbReference type="SMART" id="SM00387">
    <property type="entry name" value="HATPase_c"/>
    <property type="match status" value="1"/>
</dbReference>
<dbReference type="GO" id="GO:0000155">
    <property type="term" value="F:phosphorelay sensor kinase activity"/>
    <property type="evidence" value="ECO:0007669"/>
    <property type="project" value="InterPro"/>
</dbReference>
<evidence type="ECO:0000256" key="5">
    <source>
        <dbReference type="ARBA" id="ARBA00022679"/>
    </source>
</evidence>
<dbReference type="InterPro" id="IPR013656">
    <property type="entry name" value="PAS_4"/>
</dbReference>
<dbReference type="CDD" id="cd00130">
    <property type="entry name" value="PAS"/>
    <property type="match status" value="1"/>
</dbReference>
<dbReference type="Pfam" id="PF13426">
    <property type="entry name" value="PAS_9"/>
    <property type="match status" value="1"/>
</dbReference>
<accession>C4XML0</accession>
<evidence type="ECO:0000256" key="7">
    <source>
        <dbReference type="ARBA" id="ARBA00022777"/>
    </source>
</evidence>
<dbReference type="InterPro" id="IPR035965">
    <property type="entry name" value="PAS-like_dom_sf"/>
</dbReference>
<dbReference type="Gene3D" id="3.30.450.290">
    <property type="match status" value="1"/>
</dbReference>
<dbReference type="InterPro" id="IPR003660">
    <property type="entry name" value="HAMP_dom"/>
</dbReference>
<dbReference type="Gene3D" id="6.10.340.10">
    <property type="match status" value="1"/>
</dbReference>
<dbReference type="SUPFAM" id="SSF158472">
    <property type="entry name" value="HAMP domain-like"/>
    <property type="match status" value="1"/>
</dbReference>
<evidence type="ECO:0000256" key="3">
    <source>
        <dbReference type="ARBA" id="ARBA00012438"/>
    </source>
</evidence>
<dbReference type="AlphaFoldDB" id="C4XML0"/>
<dbReference type="PROSITE" id="PS50112">
    <property type="entry name" value="PAS"/>
    <property type="match status" value="1"/>
</dbReference>
<dbReference type="PROSITE" id="PS50885">
    <property type="entry name" value="HAMP"/>
    <property type="match status" value="1"/>
</dbReference>
<dbReference type="STRING" id="573370.DMR_13100"/>
<keyword evidence="4" id="KW-0597">Phosphoprotein</keyword>
<dbReference type="Pfam" id="PF00672">
    <property type="entry name" value="HAMP"/>
    <property type="match status" value="1"/>
</dbReference>
<dbReference type="eggNOG" id="COG3850">
    <property type="taxonomic scope" value="Bacteria"/>
</dbReference>
<dbReference type="EMBL" id="AP010904">
    <property type="protein sequence ID" value="BAH74801.1"/>
    <property type="molecule type" value="Genomic_DNA"/>
</dbReference>
<evidence type="ECO:0000256" key="1">
    <source>
        <dbReference type="ARBA" id="ARBA00000085"/>
    </source>
</evidence>
<evidence type="ECO:0000256" key="6">
    <source>
        <dbReference type="ARBA" id="ARBA00022741"/>
    </source>
</evidence>
<feature type="transmembrane region" description="Helical" evidence="10">
    <location>
        <begin position="12"/>
        <end position="34"/>
    </location>
</feature>